<evidence type="ECO:0000256" key="3">
    <source>
        <dbReference type="ARBA" id="ARBA00022525"/>
    </source>
</evidence>
<dbReference type="Gene3D" id="4.10.890.10">
    <property type="entry name" value="HIV 1 nef anchor domain"/>
    <property type="match status" value="1"/>
</dbReference>
<keyword evidence="4" id="KW-0597">Phosphoprotein</keyword>
<evidence type="ECO:0000256" key="8">
    <source>
        <dbReference type="ARBA" id="ARBA00022844"/>
    </source>
</evidence>
<evidence type="ECO:0000256" key="13">
    <source>
        <dbReference type="ARBA" id="ARBA00023288"/>
    </source>
</evidence>
<keyword evidence="12" id="KW-0899">Viral immunoevasion</keyword>
<organism evidence="15">
    <name type="scientific">HIV-1 M:CRF02_K2035</name>
    <dbReference type="NCBI Taxonomy" id="1243541"/>
    <lineage>
        <taxon>Viruses</taxon>
        <taxon>Riboviria</taxon>
        <taxon>Pararnavirae</taxon>
        <taxon>Artverviricota</taxon>
        <taxon>Revtraviricetes</taxon>
        <taxon>Ortervirales</taxon>
        <taxon>Retroviridae</taxon>
        <taxon>Orthoretrovirinae</taxon>
        <taxon>Lentivirus</taxon>
        <taxon>Lentivirus humimdef1</taxon>
        <taxon>Human immunodeficiency virus type 1</taxon>
    </lineage>
</organism>
<dbReference type="GO" id="GO:0044423">
    <property type="term" value="C:virion component"/>
    <property type="evidence" value="ECO:0007669"/>
    <property type="project" value="UniProtKB-KW"/>
</dbReference>
<proteinExistence type="predicted"/>
<evidence type="ECO:0000256" key="7">
    <source>
        <dbReference type="ARBA" id="ARBA00022707"/>
    </source>
</evidence>
<evidence type="ECO:0000256" key="9">
    <source>
        <dbReference type="ARBA" id="ARBA00022870"/>
    </source>
</evidence>
<evidence type="ECO:0000256" key="11">
    <source>
        <dbReference type="ARBA" id="ARBA00023136"/>
    </source>
</evidence>
<evidence type="ECO:0000256" key="4">
    <source>
        <dbReference type="ARBA" id="ARBA00022553"/>
    </source>
</evidence>
<gene>
    <name evidence="15" type="primary">nef</name>
</gene>
<keyword evidence="5" id="KW-0945">Host-virus interaction</keyword>
<evidence type="ECO:0000256" key="10">
    <source>
        <dbReference type="ARBA" id="ARBA00023026"/>
    </source>
</evidence>
<feature type="non-terminal residue" evidence="15">
    <location>
        <position position="1"/>
    </location>
</feature>
<evidence type="ECO:0000256" key="5">
    <source>
        <dbReference type="ARBA" id="ARBA00022581"/>
    </source>
</evidence>
<keyword evidence="11" id="KW-0472">Membrane</keyword>
<evidence type="ECO:0000256" key="1">
    <source>
        <dbReference type="ARBA" id="ARBA00022511"/>
    </source>
</evidence>
<keyword evidence="6" id="KW-0053">Apoptosis</keyword>
<protein>
    <submittedName>
        <fullName evidence="15">Nef protein</fullName>
    </submittedName>
</protein>
<evidence type="ECO:0000313" key="15">
    <source>
        <dbReference type="EMBL" id="CCN26870.1"/>
    </source>
</evidence>
<keyword evidence="1" id="KW-1032">Host cell membrane</keyword>
<reference evidence="15" key="1">
    <citation type="journal article" date="2013" name="Infect. Genet. Evol.">
        <title>A novel multiregion hybridization assay reveals high frequency of dual inter-subtype infections among HIV-positive individuals in Cameroon, West Central Africa.</title>
        <authorList>
            <person name="Vidal N."/>
            <person name="Diop H."/>
            <person name="Montavon C."/>
            <person name="Butel C."/>
            <person name="Bosch S."/>
            <person name="Ngole E.M."/>
            <person name="Toure-Kane C."/>
            <person name="Mboup S."/>
            <person name="Delaporte E."/>
            <person name="Peeters M."/>
        </authorList>
    </citation>
    <scope>NUCLEOTIDE SEQUENCE</scope>
    <source>
        <strain evidence="15">K2035</strain>
    </source>
</reference>
<name>M5BH83_HV1</name>
<keyword evidence="2" id="KW-0244">Early protein</keyword>
<keyword evidence="10" id="KW-0843">Virulence</keyword>
<evidence type="ECO:0000256" key="12">
    <source>
        <dbReference type="ARBA" id="ARBA00023280"/>
    </source>
</evidence>
<keyword evidence="9" id="KW-1043">Host membrane</keyword>
<dbReference type="EMBL" id="HF543468">
    <property type="protein sequence ID" value="CCN26870.1"/>
    <property type="molecule type" value="Genomic_DNA"/>
</dbReference>
<dbReference type="InterPro" id="IPR027480">
    <property type="entry name" value="HIV-1_Nef_anchor_sf"/>
</dbReference>
<keyword evidence="13" id="KW-0449">Lipoprotein</keyword>
<sequence length="55" mass="5357">YKAATEVRKTPAAAAGVGAGSQDLDRPGAITSSGPLILMLPGSAGRTRGRGSSSS</sequence>
<feature type="compositionally biased region" description="Low complexity" evidence="14">
    <location>
        <begin position="42"/>
        <end position="55"/>
    </location>
</feature>
<feature type="region of interest" description="Disordered" evidence="14">
    <location>
        <begin position="1"/>
        <end position="55"/>
    </location>
</feature>
<evidence type="ECO:0000256" key="14">
    <source>
        <dbReference type="SAM" id="MobiDB-lite"/>
    </source>
</evidence>
<feature type="non-terminal residue" evidence="15">
    <location>
        <position position="55"/>
    </location>
</feature>
<accession>M5BH83</accession>
<keyword evidence="7" id="KW-0519">Myristate</keyword>
<evidence type="ECO:0000256" key="6">
    <source>
        <dbReference type="ARBA" id="ARBA00022703"/>
    </source>
</evidence>
<evidence type="ECO:0000256" key="2">
    <source>
        <dbReference type="ARBA" id="ARBA00022518"/>
    </source>
</evidence>
<keyword evidence="3" id="KW-0964">Secreted</keyword>
<keyword evidence="8" id="KW-0946">Virion</keyword>